<feature type="domain" description="Nmd3 N-terminal" evidence="1">
    <location>
        <begin position="5"/>
        <end position="186"/>
    </location>
</feature>
<dbReference type="Pfam" id="PF04981">
    <property type="entry name" value="NMD3"/>
    <property type="match status" value="1"/>
</dbReference>
<dbReference type="InterPro" id="IPR007064">
    <property type="entry name" value="Nmd3_N"/>
</dbReference>
<evidence type="ECO:0000313" key="2">
    <source>
        <dbReference type="EMBL" id="AIE96905.1"/>
    </source>
</evidence>
<protein>
    <submittedName>
        <fullName evidence="2">Nonsense-mediated mRNA decay protein 3 (NMD3)</fullName>
    </submittedName>
</protein>
<reference evidence="2" key="1">
    <citation type="journal article" date="2014" name="Genome Biol. Evol.">
        <title>Pangenome evidence for extensive interdomain horizontal transfer affecting lineage core and shell genes in uncultured planktonic thaumarchaeota and euryarchaeota.</title>
        <authorList>
            <person name="Deschamps P."/>
            <person name="Zivanovic Y."/>
            <person name="Moreira D."/>
            <person name="Rodriguez-Valera F."/>
            <person name="Lopez-Garcia P."/>
        </authorList>
    </citation>
    <scope>NUCLEOTIDE SEQUENCE</scope>
</reference>
<proteinExistence type="predicted"/>
<dbReference type="AlphaFoldDB" id="A0A075FYN8"/>
<sequence length="302" mass="34340">MHEVEKRWVRIEDEELGELRLRENIAVTEGATSVAIDMAYQSIDERTARLHVTVEGKLEGYDFGDQYEVLLQTSNAVCPTCTRKAGAYFEATMQLRSAGRRLSEEELKDLRGTLDELLAELESDPMFFVTKEGPVTGGWDLQFGSKALARTWARRLIRKFGGTTKETSTLVGMREGSEVTRLTLSYRKPAYSLGDIVRWKRENWLISAWQKDGPMLRRLDRNERTGVTWRDMEKASVVCRFDDQKVVDILNRDSSGAEVMDPTDFRVVTVALPYDDDGSNQNLRIAFIDDSWLAMPGHTGVD</sequence>
<name>A0A075FYN8_9EURY</name>
<gene>
    <name evidence="2" type="primary">NMD3</name>
</gene>
<organism evidence="2">
    <name type="scientific">uncultured marine group II/III euryarchaeote AD1000_88_D12</name>
    <dbReference type="NCBI Taxonomy" id="1457821"/>
    <lineage>
        <taxon>Archaea</taxon>
        <taxon>Methanobacteriati</taxon>
        <taxon>Methanobacteriota</taxon>
        <taxon>environmental samples</taxon>
    </lineage>
</organism>
<evidence type="ECO:0000259" key="1">
    <source>
        <dbReference type="Pfam" id="PF04981"/>
    </source>
</evidence>
<accession>A0A075FYN8</accession>
<dbReference type="EMBL" id="KF900492">
    <property type="protein sequence ID" value="AIE96905.1"/>
    <property type="molecule type" value="Genomic_DNA"/>
</dbReference>